<name>A0AAV9JEP0_9PEZI</name>
<evidence type="ECO:0000313" key="5">
    <source>
        <dbReference type="EMBL" id="KAK4543659.1"/>
    </source>
</evidence>
<dbReference type="AlphaFoldDB" id="A0AAV9JEP0"/>
<keyword evidence="6" id="KW-1185">Reference proteome</keyword>
<feature type="compositionally biased region" description="Basic and acidic residues" evidence="3">
    <location>
        <begin position="1047"/>
        <end position="1059"/>
    </location>
</feature>
<proteinExistence type="predicted"/>
<dbReference type="GO" id="GO:0006886">
    <property type="term" value="P:intracellular protein transport"/>
    <property type="evidence" value="ECO:0007669"/>
    <property type="project" value="InterPro"/>
</dbReference>
<evidence type="ECO:0000313" key="6">
    <source>
        <dbReference type="Proteomes" id="UP001324427"/>
    </source>
</evidence>
<feature type="domain" description="RIC1 C-terminal alpha solenoid region" evidence="4">
    <location>
        <begin position="844"/>
        <end position="1015"/>
    </location>
</feature>
<feature type="region of interest" description="Disordered" evidence="3">
    <location>
        <begin position="19"/>
        <end position="56"/>
    </location>
</feature>
<evidence type="ECO:0000256" key="1">
    <source>
        <dbReference type="ARBA" id="ARBA00004370"/>
    </source>
</evidence>
<dbReference type="PANTHER" id="PTHR22746">
    <property type="entry name" value="RAB6A-GEF COMPLEX PARTNER PROTEIN 1"/>
    <property type="match status" value="1"/>
</dbReference>
<gene>
    <name evidence="5" type="ORF">LTR36_005304</name>
</gene>
<dbReference type="InterPro" id="IPR009771">
    <property type="entry name" value="RIC1_C"/>
</dbReference>
<dbReference type="GO" id="GO:0005829">
    <property type="term" value="C:cytosol"/>
    <property type="evidence" value="ECO:0007669"/>
    <property type="project" value="TreeGrafter"/>
</dbReference>
<sequence length="1083" mass="117364">MYWPIGVPKVYALSKHASATPSYSDDGLGQRDGAASSAPSSRGAGEPGYAGKEAAANGPTAVTGIQAAHIEPGHGDEHPPAGEIVAAKLSRGGSIFATITRSSLTVWQTKPTVALAAVVRSSQSMQAYGPSTALLMRPDGLIVVVQTALGYLITYTLATDAQALVYRTQLPASARHARNDSTNGYSNYRRASAAAATVGPGESDGIKEINLRFRMVIRIDAGISKALALDEELVVATVKPAAMQCIRWVAENGSSQTSTELLSRMPWLSSKVTVLEMVHDRPMNLSCWITSDGRGYAVQRGSNRNGATDTARSAFQGFCFRDAETEDAAAVKVAINARFSLIAVGCASGHIDVYAVKDYTGNIPLSHKLTSPAASSSTGKLTHLSYSPDGYCLLAGYESGWATWSVYGKPGATSFVTDRTLSDINGERWLRGLSDSFWVGGGCELVLLCSADDRLFSIDMARNAATGCLSPANVSRGILHSSNSVLLYKGHEVPDLTALPSDTSLWQTVQVPNHYLVSQWPIKCTVVSADGKYIGVAGRRGLAHYSVVSGRWKTFDDPAAEDEFTVRGGMCWHQHFLIAAVESGNRHQVRVYSREKALERILHTEELTAPVILMTVSGVDSLLVYTYDNILLHYIIAASGSSVKLVQVGQIGFHGIIRAPPRVRAISWILPEDQLEHGDPSQDVATASVLFLVDGKLVLLQPSTNEYGELKYDMRVIAQNVEYYILTRDQPATLASLKAPDTANGTPDSFTVTGHLGHSLRDSLWYFDGDSYHVWSDIQDVLACAPAELGRDLPPTVRVPMDFYPISAMVAKGIVHGLDADLVQRRDVNFSFFRQATRTQLFLPQVLRHHLGEYNSPAALHLANSYQHLPYFAHALEMLLHDVLDSEVDNPPSPPETALLPTVISFLSSYPAYLDIVVNCTRKTELRSWRTLFSYLPPVLQLFEQALSQGKLQTAAGYLLVLHSFQHESFQVHEFARLLRRASAEQDWDLCRELARFLVGIDSTGQTLSAALADAGLRGAPNGSIVSHPANGMIEIETPSTSTEASGDGHHPSQGEERQQPLTDTNGSAPRSVVDYFSMGTYG</sequence>
<accession>A0AAV9JEP0</accession>
<feature type="compositionally biased region" description="Low complexity" evidence="3">
    <location>
        <begin position="33"/>
        <end position="44"/>
    </location>
</feature>
<organism evidence="5 6">
    <name type="scientific">Oleoguttula mirabilis</name>
    <dbReference type="NCBI Taxonomy" id="1507867"/>
    <lineage>
        <taxon>Eukaryota</taxon>
        <taxon>Fungi</taxon>
        <taxon>Dikarya</taxon>
        <taxon>Ascomycota</taxon>
        <taxon>Pezizomycotina</taxon>
        <taxon>Dothideomycetes</taxon>
        <taxon>Dothideomycetidae</taxon>
        <taxon>Mycosphaerellales</taxon>
        <taxon>Teratosphaeriaceae</taxon>
        <taxon>Oleoguttula</taxon>
    </lineage>
</organism>
<comment type="subcellular location">
    <subcellularLocation>
        <location evidence="1">Membrane</location>
    </subcellularLocation>
</comment>
<dbReference type="GO" id="GO:0000139">
    <property type="term" value="C:Golgi membrane"/>
    <property type="evidence" value="ECO:0007669"/>
    <property type="project" value="TreeGrafter"/>
</dbReference>
<dbReference type="Pfam" id="PF07064">
    <property type="entry name" value="RIC1"/>
    <property type="match status" value="1"/>
</dbReference>
<dbReference type="SUPFAM" id="SSF69322">
    <property type="entry name" value="Tricorn protease domain 2"/>
    <property type="match status" value="1"/>
</dbReference>
<dbReference type="Pfam" id="PF25440">
    <property type="entry name" value="Beta-prop_RIC1_2nd"/>
    <property type="match status" value="1"/>
</dbReference>
<evidence type="ECO:0000259" key="4">
    <source>
        <dbReference type="Pfam" id="PF07064"/>
    </source>
</evidence>
<reference evidence="5 6" key="1">
    <citation type="submission" date="2021-11" db="EMBL/GenBank/DDBJ databases">
        <title>Black yeast isolated from Biological Soil Crust.</title>
        <authorList>
            <person name="Kurbessoian T."/>
        </authorList>
    </citation>
    <scope>NUCLEOTIDE SEQUENCE [LARGE SCALE GENOMIC DNA]</scope>
    <source>
        <strain evidence="5 6">CCFEE 5522</strain>
    </source>
</reference>
<feature type="compositionally biased region" description="Polar residues" evidence="3">
    <location>
        <begin position="1060"/>
        <end position="1069"/>
    </location>
</feature>
<dbReference type="PANTHER" id="PTHR22746:SF10">
    <property type="entry name" value="GUANINE NUCLEOTIDE EXCHANGE FACTOR SUBUNIT RIC1"/>
    <property type="match status" value="1"/>
</dbReference>
<dbReference type="InterPro" id="IPR040096">
    <property type="entry name" value="Ric1"/>
</dbReference>
<dbReference type="EMBL" id="JAVFHQ010000030">
    <property type="protein sequence ID" value="KAK4543659.1"/>
    <property type="molecule type" value="Genomic_DNA"/>
</dbReference>
<protein>
    <recommendedName>
        <fullName evidence="4">RIC1 C-terminal alpha solenoid region domain-containing protein</fullName>
    </recommendedName>
</protein>
<dbReference type="Proteomes" id="UP001324427">
    <property type="component" value="Unassembled WGS sequence"/>
</dbReference>
<dbReference type="GO" id="GO:0034066">
    <property type="term" value="C:Ric1-Rgp1 guanyl-nucleotide exchange factor complex"/>
    <property type="evidence" value="ECO:0007669"/>
    <property type="project" value="InterPro"/>
</dbReference>
<dbReference type="GO" id="GO:0042147">
    <property type="term" value="P:retrograde transport, endosome to Golgi"/>
    <property type="evidence" value="ECO:0007669"/>
    <property type="project" value="TreeGrafter"/>
</dbReference>
<evidence type="ECO:0000256" key="3">
    <source>
        <dbReference type="SAM" id="MobiDB-lite"/>
    </source>
</evidence>
<evidence type="ECO:0000256" key="2">
    <source>
        <dbReference type="ARBA" id="ARBA00023136"/>
    </source>
</evidence>
<keyword evidence="2" id="KW-0472">Membrane</keyword>
<feature type="region of interest" description="Disordered" evidence="3">
    <location>
        <begin position="1039"/>
        <end position="1074"/>
    </location>
</feature>
<comment type="caution">
    <text evidence="5">The sequence shown here is derived from an EMBL/GenBank/DDBJ whole genome shotgun (WGS) entry which is preliminary data.</text>
</comment>